<evidence type="ECO:0000313" key="2">
    <source>
        <dbReference type="EMBL" id="MBC8597485.1"/>
    </source>
</evidence>
<dbReference type="RefSeq" id="WP_262432758.1">
    <property type="nucleotide sequence ID" value="NZ_JACRTE010000037.1"/>
</dbReference>
<accession>A0A926FBK3</accession>
<evidence type="ECO:0000313" key="3">
    <source>
        <dbReference type="Proteomes" id="UP000647416"/>
    </source>
</evidence>
<proteinExistence type="predicted"/>
<evidence type="ECO:0000256" key="1">
    <source>
        <dbReference type="SAM" id="Phobius"/>
    </source>
</evidence>
<keyword evidence="1" id="KW-1133">Transmembrane helix</keyword>
<protein>
    <submittedName>
        <fullName evidence="2">Uncharacterized protein</fullName>
    </submittedName>
</protein>
<reference evidence="2" key="1">
    <citation type="submission" date="2020-08" db="EMBL/GenBank/DDBJ databases">
        <title>Genome public.</title>
        <authorList>
            <person name="Liu C."/>
            <person name="Sun Q."/>
        </authorList>
    </citation>
    <scope>NUCLEOTIDE SEQUENCE</scope>
    <source>
        <strain evidence="2">NSJ-50</strain>
    </source>
</reference>
<organism evidence="2 3">
    <name type="scientific">Qingrenia yutianensis</name>
    <dbReference type="NCBI Taxonomy" id="2763676"/>
    <lineage>
        <taxon>Bacteria</taxon>
        <taxon>Bacillati</taxon>
        <taxon>Bacillota</taxon>
        <taxon>Clostridia</taxon>
        <taxon>Eubacteriales</taxon>
        <taxon>Oscillospiraceae</taxon>
        <taxon>Qingrenia</taxon>
    </lineage>
</organism>
<keyword evidence="1" id="KW-0812">Transmembrane</keyword>
<keyword evidence="1" id="KW-0472">Membrane</keyword>
<keyword evidence="3" id="KW-1185">Reference proteome</keyword>
<dbReference type="AlphaFoldDB" id="A0A926FBK3"/>
<sequence length="251" mass="27830">MFFINWEKLKTFLIVLFAVLNVFLIAFTLVQNSKYSVISDETVSDTVKILKSKNINISADKIDRKQVGLNVIALKNAVVSHNFPSGFSRGDEKTFSVETDGNLSSEGEIKKVLGSVGLKGENEIVLNDKSAVVYLKTGGFPVFDVSLNLTEQNGKVKISGSWYFAENKPKKSSDTSEVVSLTGILIDFSNTAQFDGEINVDKIELGYYISESNRLLERLNVTAAPCWKISSSDGKCYYFNARNGEFLKQTD</sequence>
<feature type="transmembrane region" description="Helical" evidence="1">
    <location>
        <begin position="12"/>
        <end position="30"/>
    </location>
</feature>
<dbReference type="EMBL" id="JACRTE010000037">
    <property type="protein sequence ID" value="MBC8597485.1"/>
    <property type="molecule type" value="Genomic_DNA"/>
</dbReference>
<name>A0A926FBK3_9FIRM</name>
<dbReference type="Proteomes" id="UP000647416">
    <property type="component" value="Unassembled WGS sequence"/>
</dbReference>
<comment type="caution">
    <text evidence="2">The sequence shown here is derived from an EMBL/GenBank/DDBJ whole genome shotgun (WGS) entry which is preliminary data.</text>
</comment>
<gene>
    <name evidence="2" type="ORF">H8706_11520</name>
</gene>